<accession>A0ACB9Q4F0</accession>
<evidence type="ECO:0000313" key="1">
    <source>
        <dbReference type="EMBL" id="KAI4355676.1"/>
    </source>
</evidence>
<dbReference type="EMBL" id="CM039427">
    <property type="protein sequence ID" value="KAI4355676.1"/>
    <property type="molecule type" value="Genomic_DNA"/>
</dbReference>
<keyword evidence="2" id="KW-1185">Reference proteome</keyword>
<protein>
    <submittedName>
        <fullName evidence="1">Uncharacterized protein</fullName>
    </submittedName>
</protein>
<reference evidence="1 2" key="1">
    <citation type="journal article" date="2022" name="DNA Res.">
        <title>Chromosomal-level genome assembly of the orchid tree Bauhinia variegata (Leguminosae; Cercidoideae) supports the allotetraploid origin hypothesis of Bauhinia.</title>
        <authorList>
            <person name="Zhong Y."/>
            <person name="Chen Y."/>
            <person name="Zheng D."/>
            <person name="Pang J."/>
            <person name="Liu Y."/>
            <person name="Luo S."/>
            <person name="Meng S."/>
            <person name="Qian L."/>
            <person name="Wei D."/>
            <person name="Dai S."/>
            <person name="Zhou R."/>
        </authorList>
    </citation>
    <scope>NUCLEOTIDE SEQUENCE [LARGE SCALE GENOMIC DNA]</scope>
    <source>
        <strain evidence="1">BV-YZ2020</strain>
    </source>
</reference>
<evidence type="ECO:0000313" key="2">
    <source>
        <dbReference type="Proteomes" id="UP000828941"/>
    </source>
</evidence>
<proteinExistence type="predicted"/>
<comment type="caution">
    <text evidence="1">The sequence shown here is derived from an EMBL/GenBank/DDBJ whole genome shotgun (WGS) entry which is preliminary data.</text>
</comment>
<gene>
    <name evidence="1" type="ORF">L6164_004424</name>
</gene>
<dbReference type="Proteomes" id="UP000828941">
    <property type="component" value="Chromosome 2"/>
</dbReference>
<name>A0ACB9Q4F0_BAUVA</name>
<sequence>MDLISGLPDDVVRECLIRISYQQFADVAAVCKRWKTEIELPEFRLWRKSAGHNQKLVVMVQARVDLEKSGTGFVKCRPMDPVYGLTIFEPDTGAWSELPLAPGLGSGLPMFCQLAGVGYDLVVMGGWDPNSWKACNSVYIYNFMSAKWRRGADMPGGPRTFFACASDSDRMVYIAGGHDGEKNALRSAFAYDVARDEWVPLPHMSSERDECKAVCQHGKFHVIGGYRSEMQGRFERSAEAFDVGTWKWSQIEEDFLRSATSPRTCVIGDEKIFMCVDGEVVTLQDSTWQVVAQVPSEIRNVAYVRTWIGTLLLIGSSGYGEPHIGFVLDMECCKWRKLEYPERHKGHVQSGCLMEI</sequence>
<organism evidence="1 2">
    <name type="scientific">Bauhinia variegata</name>
    <name type="common">Purple orchid tree</name>
    <name type="synonym">Phanera variegata</name>
    <dbReference type="NCBI Taxonomy" id="167791"/>
    <lineage>
        <taxon>Eukaryota</taxon>
        <taxon>Viridiplantae</taxon>
        <taxon>Streptophyta</taxon>
        <taxon>Embryophyta</taxon>
        <taxon>Tracheophyta</taxon>
        <taxon>Spermatophyta</taxon>
        <taxon>Magnoliopsida</taxon>
        <taxon>eudicotyledons</taxon>
        <taxon>Gunneridae</taxon>
        <taxon>Pentapetalae</taxon>
        <taxon>rosids</taxon>
        <taxon>fabids</taxon>
        <taxon>Fabales</taxon>
        <taxon>Fabaceae</taxon>
        <taxon>Cercidoideae</taxon>
        <taxon>Cercideae</taxon>
        <taxon>Bauhiniinae</taxon>
        <taxon>Bauhinia</taxon>
    </lineage>
</organism>